<protein>
    <submittedName>
        <fullName evidence="2">Uncharacterized protein</fullName>
    </submittedName>
</protein>
<organism evidence="2 3">
    <name type="scientific">Paramecium tetraurelia</name>
    <dbReference type="NCBI Taxonomy" id="5888"/>
    <lineage>
        <taxon>Eukaryota</taxon>
        <taxon>Sar</taxon>
        <taxon>Alveolata</taxon>
        <taxon>Ciliophora</taxon>
        <taxon>Intramacronucleata</taxon>
        <taxon>Oligohymenophorea</taxon>
        <taxon>Peniculida</taxon>
        <taxon>Parameciidae</taxon>
        <taxon>Paramecium</taxon>
    </lineage>
</organism>
<dbReference type="GeneID" id="5017932"/>
<dbReference type="AlphaFoldDB" id="A0C1T3"/>
<reference evidence="2 3" key="1">
    <citation type="journal article" date="2006" name="Nature">
        <title>Global trends of whole-genome duplications revealed by the ciliate Paramecium tetraurelia.</title>
        <authorList>
            <consortium name="Genoscope"/>
            <person name="Aury J.-M."/>
            <person name="Jaillon O."/>
            <person name="Duret L."/>
            <person name="Noel B."/>
            <person name="Jubin C."/>
            <person name="Porcel B.M."/>
            <person name="Segurens B."/>
            <person name="Daubin V."/>
            <person name="Anthouard V."/>
            <person name="Aiach N."/>
            <person name="Arnaiz O."/>
            <person name="Billaut A."/>
            <person name="Beisson J."/>
            <person name="Blanc I."/>
            <person name="Bouhouche K."/>
            <person name="Camara F."/>
            <person name="Duharcourt S."/>
            <person name="Guigo R."/>
            <person name="Gogendeau D."/>
            <person name="Katinka M."/>
            <person name="Keller A.-M."/>
            <person name="Kissmehl R."/>
            <person name="Klotz C."/>
            <person name="Koll F."/>
            <person name="Le Moue A."/>
            <person name="Lepere C."/>
            <person name="Malinsky S."/>
            <person name="Nowacki M."/>
            <person name="Nowak J.K."/>
            <person name="Plattner H."/>
            <person name="Poulain J."/>
            <person name="Ruiz F."/>
            <person name="Serrano V."/>
            <person name="Zagulski M."/>
            <person name="Dessen P."/>
            <person name="Betermier M."/>
            <person name="Weissenbach J."/>
            <person name="Scarpelli C."/>
            <person name="Schachter V."/>
            <person name="Sperling L."/>
            <person name="Meyer E."/>
            <person name="Cohen J."/>
            <person name="Wincker P."/>
        </authorList>
    </citation>
    <scope>NUCLEOTIDE SEQUENCE [LARGE SCALE GENOMIC DNA]</scope>
    <source>
        <strain evidence="2 3">Stock d4-2</strain>
    </source>
</reference>
<feature type="compositionally biased region" description="Polar residues" evidence="1">
    <location>
        <begin position="34"/>
        <end position="52"/>
    </location>
</feature>
<name>A0C1T3_PARTE</name>
<dbReference type="HOGENOM" id="CLU_1829077_0_0_1"/>
<evidence type="ECO:0000313" key="2">
    <source>
        <dbReference type="EMBL" id="CAK64750.1"/>
    </source>
</evidence>
<sequence length="141" mass="16390">MMKLKAEYQQSVNHIQGQVQIGELDLDQRDTSSKTEQIVSQKSPQHNQTNSQNNKFKCWLNIKGTSYLAKENQPLIIYLEEASFLNILFCSKRRLNIRGVAIGIHSYFDFTYISDRLIPKNPTDYDYIAINCRNQCLDLII</sequence>
<gene>
    <name evidence="2" type="ORF">GSPATT00034227001</name>
</gene>
<evidence type="ECO:0000313" key="3">
    <source>
        <dbReference type="Proteomes" id="UP000000600"/>
    </source>
</evidence>
<evidence type="ECO:0000256" key="1">
    <source>
        <dbReference type="SAM" id="MobiDB-lite"/>
    </source>
</evidence>
<feature type="region of interest" description="Disordered" evidence="1">
    <location>
        <begin position="32"/>
        <end position="52"/>
    </location>
</feature>
<accession>A0C1T3</accession>
<dbReference type="KEGG" id="ptm:GSPATT00034227001"/>
<proteinExistence type="predicted"/>
<dbReference type="EMBL" id="CT868033">
    <property type="protein sequence ID" value="CAK64750.1"/>
    <property type="molecule type" value="Genomic_DNA"/>
</dbReference>
<dbReference type="RefSeq" id="XP_001432147.1">
    <property type="nucleotide sequence ID" value="XM_001432110.1"/>
</dbReference>
<dbReference type="InParanoid" id="A0C1T3"/>
<keyword evidence="3" id="KW-1185">Reference proteome</keyword>
<dbReference type="Proteomes" id="UP000000600">
    <property type="component" value="Unassembled WGS sequence"/>
</dbReference>